<dbReference type="InterPro" id="IPR041705">
    <property type="entry name" value="PIN_Sll0205"/>
</dbReference>
<gene>
    <name evidence="2" type="ORF">A3D07_04260</name>
</gene>
<dbReference type="STRING" id="1797716.A3D07_04260"/>
<protein>
    <recommendedName>
        <fullName evidence="1">PIN domain-containing protein</fullName>
    </recommendedName>
</protein>
<dbReference type="AlphaFoldDB" id="A0A1F5GGN9"/>
<evidence type="ECO:0000313" key="3">
    <source>
        <dbReference type="Proteomes" id="UP000177124"/>
    </source>
</evidence>
<dbReference type="PANTHER" id="PTHR36173:SF2">
    <property type="entry name" value="RIBONUCLEASE VAPC16"/>
    <property type="match status" value="1"/>
</dbReference>
<dbReference type="Proteomes" id="UP000177124">
    <property type="component" value="Unassembled WGS sequence"/>
</dbReference>
<evidence type="ECO:0000259" key="1">
    <source>
        <dbReference type="Pfam" id="PF01850"/>
    </source>
</evidence>
<dbReference type="EMBL" id="MFBF01000026">
    <property type="protein sequence ID" value="OGD91028.1"/>
    <property type="molecule type" value="Genomic_DNA"/>
</dbReference>
<dbReference type="Gene3D" id="3.40.50.1010">
    <property type="entry name" value="5'-nuclease"/>
    <property type="match status" value="1"/>
</dbReference>
<organism evidence="2 3">
    <name type="scientific">Candidatus Curtissbacteria bacterium RIFCSPHIGHO2_02_FULL_42_15</name>
    <dbReference type="NCBI Taxonomy" id="1797716"/>
    <lineage>
        <taxon>Bacteria</taxon>
        <taxon>Candidatus Curtissiibacteriota</taxon>
    </lineage>
</organism>
<dbReference type="InterPro" id="IPR002716">
    <property type="entry name" value="PIN_dom"/>
</dbReference>
<evidence type="ECO:0000313" key="2">
    <source>
        <dbReference type="EMBL" id="OGD91028.1"/>
    </source>
</evidence>
<dbReference type="PANTHER" id="PTHR36173">
    <property type="entry name" value="RIBONUCLEASE VAPC16-RELATED"/>
    <property type="match status" value="1"/>
</dbReference>
<name>A0A1F5GGN9_9BACT</name>
<feature type="domain" description="PIN" evidence="1">
    <location>
        <begin position="3"/>
        <end position="121"/>
    </location>
</feature>
<dbReference type="CDD" id="cd09872">
    <property type="entry name" value="PIN_Sll0205-like"/>
    <property type="match status" value="1"/>
</dbReference>
<comment type="caution">
    <text evidence="2">The sequence shown here is derived from an EMBL/GenBank/DDBJ whole genome shotgun (WGS) entry which is preliminary data.</text>
</comment>
<accession>A0A1F5GGN9</accession>
<sequence length="132" mass="15314">MNYLVDTHVFLWAELSPKKISKKVKDILLNEESTKYVSTMTFWEISLKFSLGKIDIKGILPDKLPAIAKDTGFEILNLDAQTASTFYQLPKIKNKDPFDRILAWQAIREDCFLLTHDKELAGYKDYGLRVIW</sequence>
<proteinExistence type="predicted"/>
<dbReference type="Pfam" id="PF01850">
    <property type="entry name" value="PIN"/>
    <property type="match status" value="1"/>
</dbReference>
<dbReference type="InterPro" id="IPR052919">
    <property type="entry name" value="TA_system_RNase"/>
</dbReference>
<dbReference type="SUPFAM" id="SSF88723">
    <property type="entry name" value="PIN domain-like"/>
    <property type="match status" value="1"/>
</dbReference>
<dbReference type="InterPro" id="IPR029060">
    <property type="entry name" value="PIN-like_dom_sf"/>
</dbReference>
<reference evidence="2 3" key="1">
    <citation type="journal article" date="2016" name="Nat. Commun.">
        <title>Thousands of microbial genomes shed light on interconnected biogeochemical processes in an aquifer system.</title>
        <authorList>
            <person name="Anantharaman K."/>
            <person name="Brown C.T."/>
            <person name="Hug L.A."/>
            <person name="Sharon I."/>
            <person name="Castelle C.J."/>
            <person name="Probst A.J."/>
            <person name="Thomas B.C."/>
            <person name="Singh A."/>
            <person name="Wilkins M.J."/>
            <person name="Karaoz U."/>
            <person name="Brodie E.L."/>
            <person name="Williams K.H."/>
            <person name="Hubbard S.S."/>
            <person name="Banfield J.F."/>
        </authorList>
    </citation>
    <scope>NUCLEOTIDE SEQUENCE [LARGE SCALE GENOMIC DNA]</scope>
</reference>